<name>A0A671XNE1_SPAAU</name>
<dbReference type="SUPFAM" id="SSF47353">
    <property type="entry name" value="Retrovirus capsid dimerization domain-like"/>
    <property type="match status" value="1"/>
</dbReference>
<dbReference type="GeneTree" id="ENSGT00940000165751"/>
<dbReference type="AlphaFoldDB" id="A0A671XNE1"/>
<proteinExistence type="predicted"/>
<dbReference type="PANTHER" id="PTHR46888:SF13">
    <property type="entry name" value="RIBONUCLEASE H"/>
    <property type="match status" value="1"/>
</dbReference>
<dbReference type="Ensembl" id="ENSSAUT00010055270.1">
    <property type="protein sequence ID" value="ENSSAUP00010052570.1"/>
    <property type="gene ID" value="ENSSAUG00010021792.1"/>
</dbReference>
<dbReference type="OMA" id="CHYCHGA"/>
<evidence type="ECO:0000313" key="2">
    <source>
        <dbReference type="Ensembl" id="ENSSAUP00010052570.1"/>
    </source>
</evidence>
<evidence type="ECO:0000259" key="1">
    <source>
        <dbReference type="Pfam" id="PF02023"/>
    </source>
</evidence>
<dbReference type="Pfam" id="PF02023">
    <property type="entry name" value="SCAN"/>
    <property type="match status" value="1"/>
</dbReference>
<protein>
    <recommendedName>
        <fullName evidence="1">SCAN box domain-containing protein</fullName>
    </recommendedName>
</protein>
<dbReference type="InterPro" id="IPR003309">
    <property type="entry name" value="SCAN_dom"/>
</dbReference>
<accession>A0A671XNE1</accession>
<dbReference type="InParanoid" id="A0A671XNE1"/>
<dbReference type="Proteomes" id="UP000472265">
    <property type="component" value="Chromosome 8"/>
</dbReference>
<sequence length="448" mass="49192">MVNFHIKQQMRVSLKSGQVTFDVGANLRLMPRLNERDPDTFFTLFERIADAKNWPDADKTLMLQCVLTGRAQDAYSALSASDCRSYAKVKSAVLKAFELVPEAYSQRFRNWGKSDRQTNVEFARDLLSHFNRWCSAASVESFEGLCELMVLEQFKNSIPQRIATYVSEQKVTTVHRAAELADDFVLTHNSGFGEVRVASELRRTSNNYGSSRYGGQSSIVGPAHTFKASRVRDDGGRSGLCHYCHGAGHWKDQCPVLRSGNKRKSYPTAPAPALSCSSAQGPVPECGDFEPFIVNAVVSLVGSEERVPIKFLRDTGAKHSFILGSVLPFSPATETREFILMRGMEMGLVPVLLHSMMLDCDLVQGVVAVGVRPALPVDGVALILGNDLAGSAVWASLPPSPVVTPKLLVTVGPDECGRKYPHVFPSCAVTRAQLLGLLQTWLLVESKR</sequence>
<reference evidence="2" key="3">
    <citation type="submission" date="2025-09" db="UniProtKB">
        <authorList>
            <consortium name="Ensembl"/>
        </authorList>
    </citation>
    <scope>IDENTIFICATION</scope>
</reference>
<keyword evidence="3" id="KW-1185">Reference proteome</keyword>
<dbReference type="GO" id="GO:0008270">
    <property type="term" value="F:zinc ion binding"/>
    <property type="evidence" value="ECO:0007669"/>
    <property type="project" value="InterPro"/>
</dbReference>
<feature type="domain" description="SCAN box" evidence="1">
    <location>
        <begin position="101"/>
        <end position="188"/>
    </location>
</feature>
<dbReference type="Gene3D" id="1.10.4020.10">
    <property type="entry name" value="DNA breaking-rejoining enzymes"/>
    <property type="match status" value="1"/>
</dbReference>
<reference evidence="2" key="1">
    <citation type="submission" date="2021-04" db="EMBL/GenBank/DDBJ databases">
        <authorList>
            <consortium name="Wellcome Sanger Institute Data Sharing"/>
        </authorList>
    </citation>
    <scope>NUCLEOTIDE SEQUENCE [LARGE SCALE GENOMIC DNA]</scope>
</reference>
<dbReference type="InterPro" id="IPR036875">
    <property type="entry name" value="Znf_CCHC_sf"/>
</dbReference>
<dbReference type="InterPro" id="IPR038269">
    <property type="entry name" value="SCAN_sf"/>
</dbReference>
<reference evidence="2" key="2">
    <citation type="submission" date="2025-08" db="UniProtKB">
        <authorList>
            <consortium name="Ensembl"/>
        </authorList>
    </citation>
    <scope>IDENTIFICATION</scope>
</reference>
<dbReference type="SUPFAM" id="SSF57756">
    <property type="entry name" value="Retrovirus zinc finger-like domains"/>
    <property type="match status" value="1"/>
</dbReference>
<dbReference type="GO" id="GO:0003676">
    <property type="term" value="F:nucleic acid binding"/>
    <property type="evidence" value="ECO:0007669"/>
    <property type="project" value="InterPro"/>
</dbReference>
<dbReference type="PANTHER" id="PTHR46888">
    <property type="entry name" value="ZINC KNUCKLE DOMAINCONTAINING PROTEIN-RELATED"/>
    <property type="match status" value="1"/>
</dbReference>
<evidence type="ECO:0000313" key="3">
    <source>
        <dbReference type="Proteomes" id="UP000472265"/>
    </source>
</evidence>
<organism evidence="2 3">
    <name type="scientific">Sparus aurata</name>
    <name type="common">Gilthead sea bream</name>
    <dbReference type="NCBI Taxonomy" id="8175"/>
    <lineage>
        <taxon>Eukaryota</taxon>
        <taxon>Metazoa</taxon>
        <taxon>Chordata</taxon>
        <taxon>Craniata</taxon>
        <taxon>Vertebrata</taxon>
        <taxon>Euteleostomi</taxon>
        <taxon>Actinopterygii</taxon>
        <taxon>Neopterygii</taxon>
        <taxon>Teleostei</taxon>
        <taxon>Neoteleostei</taxon>
        <taxon>Acanthomorphata</taxon>
        <taxon>Eupercaria</taxon>
        <taxon>Spariformes</taxon>
        <taxon>Sparidae</taxon>
        <taxon>Sparus</taxon>
    </lineage>
</organism>
<dbReference type="Gene3D" id="4.10.60.10">
    <property type="entry name" value="Zinc finger, CCHC-type"/>
    <property type="match status" value="1"/>
</dbReference>